<dbReference type="VEuPathDB" id="FungiDB:HpaG805979"/>
<protein>
    <recommendedName>
        <fullName evidence="3">RxLR effector candidate protein</fullName>
    </recommendedName>
</protein>
<evidence type="ECO:0000313" key="2">
    <source>
        <dbReference type="Proteomes" id="UP000011713"/>
    </source>
</evidence>
<dbReference type="HOGENOM" id="CLU_2311564_0_0_1"/>
<dbReference type="EMBL" id="JH598269">
    <property type="status" value="NOT_ANNOTATED_CDS"/>
    <property type="molecule type" value="Genomic_DNA"/>
</dbReference>
<dbReference type="AlphaFoldDB" id="M4BHV3"/>
<sequence length="100" mass="11625">MIIFTNIINLYDNILINKYQGLITCNRPTPLQLRCRPTRISNTNSHCRLRRRHILSLILILILSPCARSRSFVLATNKRASGLSWTSRSIDRMDAFYGFK</sequence>
<evidence type="ECO:0000313" key="1">
    <source>
        <dbReference type="EnsemblProtists" id="HpaP805979"/>
    </source>
</evidence>
<reference evidence="2" key="1">
    <citation type="journal article" date="2010" name="Science">
        <title>Signatures of adaptation to obligate biotrophy in the Hyaloperonospora arabidopsidis genome.</title>
        <authorList>
            <person name="Baxter L."/>
            <person name="Tripathy S."/>
            <person name="Ishaque N."/>
            <person name="Boot N."/>
            <person name="Cabral A."/>
            <person name="Kemen E."/>
            <person name="Thines M."/>
            <person name="Ah-Fong A."/>
            <person name="Anderson R."/>
            <person name="Badejoko W."/>
            <person name="Bittner-Eddy P."/>
            <person name="Boore J.L."/>
            <person name="Chibucos M.C."/>
            <person name="Coates M."/>
            <person name="Dehal P."/>
            <person name="Delehaunty K."/>
            <person name="Dong S."/>
            <person name="Downton P."/>
            <person name="Dumas B."/>
            <person name="Fabro G."/>
            <person name="Fronick C."/>
            <person name="Fuerstenberg S.I."/>
            <person name="Fulton L."/>
            <person name="Gaulin E."/>
            <person name="Govers F."/>
            <person name="Hughes L."/>
            <person name="Humphray S."/>
            <person name="Jiang R.H."/>
            <person name="Judelson H."/>
            <person name="Kamoun S."/>
            <person name="Kyung K."/>
            <person name="Meijer H."/>
            <person name="Minx P."/>
            <person name="Morris P."/>
            <person name="Nelson J."/>
            <person name="Phuntumart V."/>
            <person name="Qutob D."/>
            <person name="Rehmany A."/>
            <person name="Rougon-Cardoso A."/>
            <person name="Ryden P."/>
            <person name="Torto-Alalibo T."/>
            <person name="Studholme D."/>
            <person name="Wang Y."/>
            <person name="Win J."/>
            <person name="Wood J."/>
            <person name="Clifton S.W."/>
            <person name="Rogers J."/>
            <person name="Van den Ackerveken G."/>
            <person name="Jones J.D."/>
            <person name="McDowell J.M."/>
            <person name="Beynon J."/>
            <person name="Tyler B.M."/>
        </authorList>
    </citation>
    <scope>NUCLEOTIDE SEQUENCE [LARGE SCALE GENOMIC DNA]</scope>
    <source>
        <strain evidence="2">Emoy2</strain>
    </source>
</reference>
<keyword evidence="2" id="KW-1185">Reference proteome</keyword>
<organism evidence="1 2">
    <name type="scientific">Hyaloperonospora arabidopsidis (strain Emoy2)</name>
    <name type="common">Downy mildew agent</name>
    <name type="synonym">Peronospora arabidopsidis</name>
    <dbReference type="NCBI Taxonomy" id="559515"/>
    <lineage>
        <taxon>Eukaryota</taxon>
        <taxon>Sar</taxon>
        <taxon>Stramenopiles</taxon>
        <taxon>Oomycota</taxon>
        <taxon>Peronosporomycetes</taxon>
        <taxon>Peronosporales</taxon>
        <taxon>Peronosporaceae</taxon>
        <taxon>Hyaloperonospora</taxon>
    </lineage>
</organism>
<dbReference type="Proteomes" id="UP000011713">
    <property type="component" value="Unassembled WGS sequence"/>
</dbReference>
<dbReference type="EnsemblProtists" id="HpaT805979">
    <property type="protein sequence ID" value="HpaP805979"/>
    <property type="gene ID" value="HpaG805979"/>
</dbReference>
<accession>M4BHV3</accession>
<evidence type="ECO:0008006" key="3">
    <source>
        <dbReference type="Google" id="ProtNLM"/>
    </source>
</evidence>
<reference evidence="1" key="2">
    <citation type="submission" date="2015-06" db="UniProtKB">
        <authorList>
            <consortium name="EnsemblProtists"/>
        </authorList>
    </citation>
    <scope>IDENTIFICATION</scope>
    <source>
        <strain evidence="1">Emoy2</strain>
    </source>
</reference>
<name>M4BHV3_HYAAE</name>
<proteinExistence type="predicted"/>
<dbReference type="InParanoid" id="M4BHV3"/>